<evidence type="ECO:0000256" key="2">
    <source>
        <dbReference type="ARBA" id="ARBA00022475"/>
    </source>
</evidence>
<dbReference type="InterPro" id="IPR038731">
    <property type="entry name" value="RgtA/B/C-like"/>
</dbReference>
<dbReference type="AlphaFoldDB" id="A0A1R0KLC1"/>
<dbReference type="PANTHER" id="PTHR33908:SF11">
    <property type="entry name" value="MEMBRANE PROTEIN"/>
    <property type="match status" value="1"/>
</dbReference>
<feature type="transmembrane region" description="Helical" evidence="8">
    <location>
        <begin position="264"/>
        <end position="283"/>
    </location>
</feature>
<keyword evidence="3" id="KW-0328">Glycosyltransferase</keyword>
<evidence type="ECO:0000313" key="11">
    <source>
        <dbReference type="Proteomes" id="UP000187486"/>
    </source>
</evidence>
<evidence type="ECO:0000313" key="10">
    <source>
        <dbReference type="EMBL" id="OLZ47467.1"/>
    </source>
</evidence>
<dbReference type="PANTHER" id="PTHR33908">
    <property type="entry name" value="MANNOSYLTRANSFERASE YKCB-RELATED"/>
    <property type="match status" value="1"/>
</dbReference>
<evidence type="ECO:0000256" key="5">
    <source>
        <dbReference type="ARBA" id="ARBA00022692"/>
    </source>
</evidence>
<keyword evidence="11" id="KW-1185">Reference proteome</keyword>
<feature type="transmembrane region" description="Helical" evidence="8">
    <location>
        <begin position="326"/>
        <end position="346"/>
    </location>
</feature>
<dbReference type="GO" id="GO:0009103">
    <property type="term" value="P:lipopolysaccharide biosynthetic process"/>
    <property type="evidence" value="ECO:0007669"/>
    <property type="project" value="UniProtKB-ARBA"/>
</dbReference>
<feature type="domain" description="Glycosyltransferase RgtA/B/C/D-like" evidence="9">
    <location>
        <begin position="58"/>
        <end position="215"/>
    </location>
</feature>
<evidence type="ECO:0000256" key="8">
    <source>
        <dbReference type="SAM" id="Phobius"/>
    </source>
</evidence>
<protein>
    <recommendedName>
        <fullName evidence="9">Glycosyltransferase RgtA/B/C/D-like domain-containing protein</fullName>
    </recommendedName>
</protein>
<reference evidence="10 11" key="1">
    <citation type="submission" date="2016-01" db="EMBL/GenBank/DDBJ databases">
        <title>Amycolatopsis coloradensis genome sequencing and assembly.</title>
        <authorList>
            <person name="Mayilraj S."/>
        </authorList>
    </citation>
    <scope>NUCLEOTIDE SEQUENCE [LARGE SCALE GENOMIC DNA]</scope>
    <source>
        <strain evidence="10 11">DSM 44225</strain>
    </source>
</reference>
<feature type="transmembrane region" description="Helical" evidence="8">
    <location>
        <begin position="303"/>
        <end position="320"/>
    </location>
</feature>
<keyword evidence="7 8" id="KW-0472">Membrane</keyword>
<comment type="caution">
    <text evidence="10">The sequence shown here is derived from an EMBL/GenBank/DDBJ whole genome shotgun (WGS) entry which is preliminary data.</text>
</comment>
<dbReference type="Proteomes" id="UP000187486">
    <property type="component" value="Unassembled WGS sequence"/>
</dbReference>
<feature type="transmembrane region" description="Helical" evidence="8">
    <location>
        <begin position="130"/>
        <end position="146"/>
    </location>
</feature>
<organism evidence="10 11">
    <name type="scientific">Amycolatopsis coloradensis</name>
    <dbReference type="NCBI Taxonomy" id="76021"/>
    <lineage>
        <taxon>Bacteria</taxon>
        <taxon>Bacillati</taxon>
        <taxon>Actinomycetota</taxon>
        <taxon>Actinomycetes</taxon>
        <taxon>Pseudonocardiales</taxon>
        <taxon>Pseudonocardiaceae</taxon>
        <taxon>Amycolatopsis</taxon>
    </lineage>
</organism>
<evidence type="ECO:0000256" key="3">
    <source>
        <dbReference type="ARBA" id="ARBA00022676"/>
    </source>
</evidence>
<accession>A0A1R0KLC1</accession>
<evidence type="ECO:0000256" key="1">
    <source>
        <dbReference type="ARBA" id="ARBA00004651"/>
    </source>
</evidence>
<dbReference type="GO" id="GO:0016763">
    <property type="term" value="F:pentosyltransferase activity"/>
    <property type="evidence" value="ECO:0007669"/>
    <property type="project" value="TreeGrafter"/>
</dbReference>
<feature type="transmembrane region" description="Helical" evidence="8">
    <location>
        <begin position="199"/>
        <end position="218"/>
    </location>
</feature>
<evidence type="ECO:0000256" key="7">
    <source>
        <dbReference type="ARBA" id="ARBA00023136"/>
    </source>
</evidence>
<gene>
    <name evidence="10" type="ORF">BS329_26485</name>
</gene>
<proteinExistence type="predicted"/>
<dbReference type="STRING" id="76021.BS329_26485"/>
<feature type="transmembrane region" description="Helical" evidence="8">
    <location>
        <begin position="106"/>
        <end position="123"/>
    </location>
</feature>
<dbReference type="EMBL" id="MQUQ01000015">
    <property type="protein sequence ID" value="OLZ47467.1"/>
    <property type="molecule type" value="Genomic_DNA"/>
</dbReference>
<sequence length="563" mass="60097">MAVVWLAFNVRWIIGYRQGQVLEIDEAGYIGMALNDHYAAVRDGVLGWIQAVEAPGIQAPVTPALTSLQFFVTGTSVVAAFAVPLLAGLAIILLTHAIANRVAGRPFAWLATALVATMPGVIVEARAYHFGAPAAAVTLAAVYFLIRSEGLTKTKSTIAFGVFVGLMPLTRTMIIAFVPALVLAAFIQAVLSPDRKRSLIRFGIAAVAAAGVAAIWLIPNGAQVYRYLTGFGYGPQSAEYGTEAGIFNPAAWAYRLHLLTLEQYLPHVLFLCAGLVVALFVAIRKLRGGQAKETAKAMIASPLFPPAVLVVEGVTAFVTSKTTGNGFTLPLAPSMLLVALWGLYRLHVRLREALPVVVAAISVVALVPQLDLSAPTARLWEAELPLVGRVTVTDGRGVPQKYAGLGVETDDPEPVSAEDAKQWIVVADWAAQEIVDRHAIRGVTAFGFRDRIFNTNTVQLAVLRKLGYGVAVPQIRPVEAGNTQPDYERWLTRYQDSISGDASTACLLFTATGLNNEFLPKVDPPAMAAAAAASGFTPVATRPLPNGRLVTLWHRPQPACVPS</sequence>
<comment type="subcellular location">
    <subcellularLocation>
        <location evidence="1">Cell membrane</location>
        <topology evidence="1">Multi-pass membrane protein</topology>
    </subcellularLocation>
</comment>
<keyword evidence="2" id="KW-1003">Cell membrane</keyword>
<keyword evidence="4" id="KW-0808">Transferase</keyword>
<name>A0A1R0KLC1_9PSEU</name>
<feature type="transmembrane region" description="Helical" evidence="8">
    <location>
        <begin position="158"/>
        <end position="187"/>
    </location>
</feature>
<evidence type="ECO:0000256" key="4">
    <source>
        <dbReference type="ARBA" id="ARBA00022679"/>
    </source>
</evidence>
<keyword evidence="5 8" id="KW-0812">Transmembrane</keyword>
<dbReference type="InterPro" id="IPR050297">
    <property type="entry name" value="LipidA_mod_glycosyltrf_83"/>
</dbReference>
<evidence type="ECO:0000259" key="9">
    <source>
        <dbReference type="Pfam" id="PF13231"/>
    </source>
</evidence>
<keyword evidence="6 8" id="KW-1133">Transmembrane helix</keyword>
<dbReference type="OrthoDB" id="9122993at2"/>
<feature type="transmembrane region" description="Helical" evidence="8">
    <location>
        <begin position="70"/>
        <end position="94"/>
    </location>
</feature>
<evidence type="ECO:0000256" key="6">
    <source>
        <dbReference type="ARBA" id="ARBA00022989"/>
    </source>
</evidence>
<dbReference type="GO" id="GO:0005886">
    <property type="term" value="C:plasma membrane"/>
    <property type="evidence" value="ECO:0007669"/>
    <property type="project" value="UniProtKB-SubCell"/>
</dbReference>
<dbReference type="Pfam" id="PF13231">
    <property type="entry name" value="PMT_2"/>
    <property type="match status" value="1"/>
</dbReference>